<organism evidence="2 3">
    <name type="scientific">Jeotgalibacillus alimentarius</name>
    <dbReference type="NCBI Taxonomy" id="135826"/>
    <lineage>
        <taxon>Bacteria</taxon>
        <taxon>Bacillati</taxon>
        <taxon>Bacillota</taxon>
        <taxon>Bacilli</taxon>
        <taxon>Bacillales</taxon>
        <taxon>Caryophanaceae</taxon>
        <taxon>Jeotgalibacillus</taxon>
    </lineage>
</organism>
<comment type="caution">
    <text evidence="2">The sequence shown here is derived from an EMBL/GenBank/DDBJ whole genome shotgun (WGS) entry which is preliminary data.</text>
</comment>
<evidence type="ECO:0000313" key="3">
    <source>
        <dbReference type="Proteomes" id="UP000031950"/>
    </source>
</evidence>
<sequence>MAPENERAQEEQGNYVTWRKFNHYREKDKQEWREAIEKTNESVNGLRESVAMIVPTLQSIDRNISEMKDSMKDVSSDIKAHDGRLDEHHLQIDRLKRKENLKIEKEKGKNQLTIAVVSGLLGSGALIAAAVNYLF</sequence>
<dbReference type="EMBL" id="JXRQ01000024">
    <property type="protein sequence ID" value="KIL46918.1"/>
    <property type="molecule type" value="Genomic_DNA"/>
</dbReference>
<evidence type="ECO:0000313" key="2">
    <source>
        <dbReference type="EMBL" id="KIL46918.1"/>
    </source>
</evidence>
<keyword evidence="1" id="KW-0472">Membrane</keyword>
<proteinExistence type="predicted"/>
<dbReference type="Proteomes" id="UP000031950">
    <property type="component" value="Unassembled WGS sequence"/>
</dbReference>
<dbReference type="STRING" id="135826.KP77_24860"/>
<keyword evidence="1" id="KW-1133">Transmembrane helix</keyword>
<accession>A0A0C2VSG1</accession>
<name>A0A0C2VSG1_9BACL</name>
<dbReference type="PATRIC" id="fig|135826.4.peg.2477"/>
<keyword evidence="3" id="KW-1185">Reference proteome</keyword>
<reference evidence="2 3" key="1">
    <citation type="submission" date="2015-01" db="EMBL/GenBank/DDBJ databases">
        <title>Genome sequence of Jeotgalibacillus alimentarius.</title>
        <authorList>
            <person name="Goh K.M."/>
            <person name="Chan K.-G."/>
            <person name="Yaakop A.S."/>
            <person name="Ee R."/>
            <person name="Gan H.M."/>
            <person name="Chan C.S."/>
        </authorList>
    </citation>
    <scope>NUCLEOTIDE SEQUENCE [LARGE SCALE GENOMIC DNA]</scope>
    <source>
        <strain evidence="2 3">YKJ-13</strain>
    </source>
</reference>
<dbReference type="OrthoDB" id="9879024at2"/>
<gene>
    <name evidence="2" type="ORF">KP77_24860</name>
</gene>
<keyword evidence="1" id="KW-0812">Transmembrane</keyword>
<evidence type="ECO:0000256" key="1">
    <source>
        <dbReference type="SAM" id="Phobius"/>
    </source>
</evidence>
<protein>
    <submittedName>
        <fullName evidence="2">Uncharacterized protein</fullName>
    </submittedName>
</protein>
<feature type="transmembrane region" description="Helical" evidence="1">
    <location>
        <begin position="112"/>
        <end position="134"/>
    </location>
</feature>
<dbReference type="RefSeq" id="WP_041123037.1">
    <property type="nucleotide sequence ID" value="NZ_JXRQ01000024.1"/>
</dbReference>
<dbReference type="AlphaFoldDB" id="A0A0C2VSG1"/>